<protein>
    <submittedName>
        <fullName evidence="1">Transposase</fullName>
    </submittedName>
</protein>
<dbReference type="GO" id="GO:0006313">
    <property type="term" value="P:DNA transposition"/>
    <property type="evidence" value="ECO:0007669"/>
    <property type="project" value="InterPro"/>
</dbReference>
<comment type="caution">
    <text evidence="1">The sequence shown here is derived from an EMBL/GenBank/DDBJ whole genome shotgun (WGS) entry which is preliminary data.</text>
</comment>
<dbReference type="InterPro" id="IPR002514">
    <property type="entry name" value="Transposase_8"/>
</dbReference>
<evidence type="ECO:0000313" key="2">
    <source>
        <dbReference type="Proteomes" id="UP000808349"/>
    </source>
</evidence>
<dbReference type="InterPro" id="IPR010921">
    <property type="entry name" value="Trp_repressor/repl_initiator"/>
</dbReference>
<evidence type="ECO:0000313" key="1">
    <source>
        <dbReference type="EMBL" id="MBK9717799.1"/>
    </source>
</evidence>
<proteinExistence type="predicted"/>
<dbReference type="SUPFAM" id="SSF48295">
    <property type="entry name" value="TrpR-like"/>
    <property type="match status" value="1"/>
</dbReference>
<organism evidence="1 2">
    <name type="scientific">Candidatus Defluviibacterium haderslevense</name>
    <dbReference type="NCBI Taxonomy" id="2981993"/>
    <lineage>
        <taxon>Bacteria</taxon>
        <taxon>Pseudomonadati</taxon>
        <taxon>Bacteroidota</taxon>
        <taxon>Saprospiria</taxon>
        <taxon>Saprospirales</taxon>
        <taxon>Saprospiraceae</taxon>
        <taxon>Candidatus Defluviibacterium</taxon>
    </lineage>
</organism>
<dbReference type="GO" id="GO:0004803">
    <property type="term" value="F:transposase activity"/>
    <property type="evidence" value="ECO:0007669"/>
    <property type="project" value="InterPro"/>
</dbReference>
<dbReference type="AlphaFoldDB" id="A0A9D7SAQ4"/>
<dbReference type="EMBL" id="JADKFW010000005">
    <property type="protein sequence ID" value="MBK9717799.1"/>
    <property type="molecule type" value="Genomic_DNA"/>
</dbReference>
<dbReference type="GO" id="GO:0043565">
    <property type="term" value="F:sequence-specific DNA binding"/>
    <property type="evidence" value="ECO:0007669"/>
    <property type="project" value="InterPro"/>
</dbReference>
<dbReference type="Pfam" id="PF01527">
    <property type="entry name" value="HTH_Tnp_1"/>
    <property type="match status" value="1"/>
</dbReference>
<sequence>MSKIRRKFTKEQKLEIVNMSLEDNQSVRDVAELIYVHPKNVIYN</sequence>
<reference evidence="1 2" key="1">
    <citation type="submission" date="2020-10" db="EMBL/GenBank/DDBJ databases">
        <title>Connecting structure to function with the recovery of over 1000 high-quality activated sludge metagenome-assembled genomes encoding full-length rRNA genes using long-read sequencing.</title>
        <authorList>
            <person name="Singleton C.M."/>
            <person name="Petriglieri F."/>
            <person name="Kristensen J.M."/>
            <person name="Kirkegaard R.H."/>
            <person name="Michaelsen T.Y."/>
            <person name="Andersen M.H."/>
            <person name="Karst S.M."/>
            <person name="Dueholm M.S."/>
            <person name="Nielsen P.H."/>
            <person name="Albertsen M."/>
        </authorList>
    </citation>
    <scope>NUCLEOTIDE SEQUENCE [LARGE SCALE GENOMIC DNA]</scope>
    <source>
        <strain evidence="1">Ribe_18-Q3-R11-54_BAT3C.373</strain>
    </source>
</reference>
<accession>A0A9D7SAQ4</accession>
<name>A0A9D7SAQ4_9BACT</name>
<dbReference type="Proteomes" id="UP000808349">
    <property type="component" value="Unassembled WGS sequence"/>
</dbReference>
<gene>
    <name evidence="1" type="ORF">IPO85_09840</name>
</gene>